<evidence type="ECO:0000259" key="1">
    <source>
        <dbReference type="Pfam" id="PF03886"/>
    </source>
</evidence>
<reference evidence="3" key="1">
    <citation type="submission" date="2006-02" db="EMBL/GenBank/DDBJ databases">
        <title>Complete sequence of chromosome of Rhodoferax ferrireducens DSM 15236.</title>
        <authorList>
            <person name="Copeland A."/>
            <person name="Lucas S."/>
            <person name="Lapidus A."/>
            <person name="Barry K."/>
            <person name="Detter J.C."/>
            <person name="Glavina del Rio T."/>
            <person name="Hammon N."/>
            <person name="Israni S."/>
            <person name="Pitluck S."/>
            <person name="Brettin T."/>
            <person name="Bruce D."/>
            <person name="Han C."/>
            <person name="Tapia R."/>
            <person name="Gilna P."/>
            <person name="Kiss H."/>
            <person name="Schmutz J."/>
            <person name="Larimer F."/>
            <person name="Land M."/>
            <person name="Kyrpides N."/>
            <person name="Ivanova N."/>
            <person name="Richardson P."/>
        </authorList>
    </citation>
    <scope>NUCLEOTIDE SEQUENCE [LARGE SCALE GENOMIC DNA]</scope>
    <source>
        <strain evidence="3">ATCC BAA-621 / DSM 15236 / T118</strain>
    </source>
</reference>
<dbReference type="STRING" id="338969.Rfer_3914"/>
<dbReference type="KEGG" id="rfr:Rfer_3914"/>
<keyword evidence="3" id="KW-1185">Reference proteome</keyword>
<dbReference type="Pfam" id="PF03886">
    <property type="entry name" value="ABC_trans_aux"/>
    <property type="match status" value="1"/>
</dbReference>
<dbReference type="Gene3D" id="3.40.50.10610">
    <property type="entry name" value="ABC-type transport auxiliary lipoprotein component"/>
    <property type="match status" value="1"/>
</dbReference>
<gene>
    <name evidence="2" type="ordered locus">Rfer_3914</name>
</gene>
<proteinExistence type="predicted"/>
<evidence type="ECO:0000313" key="3">
    <source>
        <dbReference type="Proteomes" id="UP000008332"/>
    </source>
</evidence>
<dbReference type="RefSeq" id="WP_011466175.1">
    <property type="nucleotide sequence ID" value="NC_007908.1"/>
</dbReference>
<evidence type="ECO:0000313" key="2">
    <source>
        <dbReference type="EMBL" id="ABD71613.1"/>
    </source>
</evidence>
<dbReference type="AlphaFoldDB" id="Q21RJ0"/>
<dbReference type="eggNOG" id="COG3218">
    <property type="taxonomic scope" value="Bacteria"/>
</dbReference>
<keyword evidence="2" id="KW-0449">Lipoprotein</keyword>
<accession>Q21RJ0</accession>
<dbReference type="EMBL" id="CP000267">
    <property type="protein sequence ID" value="ABD71613.1"/>
    <property type="molecule type" value="Genomic_DNA"/>
</dbReference>
<dbReference type="HOGENOM" id="CLU_091341_1_0_4"/>
<sequence>MKNATHSIASRAYSTEARALFLVVFLALTGCALTRPTARPAVYDFGPGRLSSAPAPQAGQVAASALAPLVLDEVQASSALDGSAVLYRLAYTNAQQLRPYAQARWSMPPAQLVRQRLREQLGQDRALLEPGAVVSAARLSTPGALAGVTPITLRLELEEFSQLFEAPGSSVGLLRLRATLTQASPSGAGLLAQRIIVVQRPAPSADAVGGVQALRLATDAAAQELAQWLQQLGH</sequence>
<dbReference type="InterPro" id="IPR005586">
    <property type="entry name" value="ABC_trans_aux"/>
</dbReference>
<dbReference type="Proteomes" id="UP000008332">
    <property type="component" value="Chromosome"/>
</dbReference>
<feature type="domain" description="ABC-type transport auxiliary lipoprotein component" evidence="1">
    <location>
        <begin position="50"/>
        <end position="226"/>
    </location>
</feature>
<dbReference type="SUPFAM" id="SSF159594">
    <property type="entry name" value="XCC0632-like"/>
    <property type="match status" value="1"/>
</dbReference>
<name>Q21RJ0_ALBFT</name>
<protein>
    <submittedName>
        <fullName evidence="2">Putative lipoprotein</fullName>
    </submittedName>
</protein>
<organism evidence="2 3">
    <name type="scientific">Albidiferax ferrireducens (strain ATCC BAA-621 / DSM 15236 / T118)</name>
    <name type="common">Rhodoferax ferrireducens</name>
    <dbReference type="NCBI Taxonomy" id="338969"/>
    <lineage>
        <taxon>Bacteria</taxon>
        <taxon>Pseudomonadati</taxon>
        <taxon>Pseudomonadota</taxon>
        <taxon>Betaproteobacteria</taxon>
        <taxon>Burkholderiales</taxon>
        <taxon>Comamonadaceae</taxon>
        <taxon>Rhodoferax</taxon>
    </lineage>
</organism>
<dbReference type="OrthoDB" id="5568302at2"/>
<dbReference type="PROSITE" id="PS51257">
    <property type="entry name" value="PROKAR_LIPOPROTEIN"/>
    <property type="match status" value="1"/>
</dbReference>